<evidence type="ECO:0000313" key="2">
    <source>
        <dbReference type="Proteomes" id="UP000483802"/>
    </source>
</evidence>
<evidence type="ECO:0000313" key="1">
    <source>
        <dbReference type="EMBL" id="MVO90293.1"/>
    </source>
</evidence>
<comment type="caution">
    <text evidence="1">The sequence shown here is derived from an EMBL/GenBank/DDBJ whole genome shotgun (WGS) entry which is preliminary data.</text>
</comment>
<dbReference type="Proteomes" id="UP000483802">
    <property type="component" value="Unassembled WGS sequence"/>
</dbReference>
<sequence>MPPAPLTQIVLSTSRTHGLVAIAHGEEHHRAAQDLAEAGFQRLPSGAFAAPLADRPSALRMARALVHRAREHDITITASTRPFLADFGHDLADRLPGTWSAELQIYGHPLIQEDLWYGLWEAGEIHRALQDHQIPYSAVLRNGTGTELLLVERPGHRTGYLLGALTEHEKEDVRADPSTPRTLVLPAEADLAAHAAARTFLPAYRRALHHRDLNTVLSALERIRAEHETLQAIRESGRYSDGVPLAGTRMIPEVEATFADYAWLSFRHVLEHAPALLSRCRPALTAWPQDAAVLDRLRTAVADSQEAWAEDRGLSGVLFCADGWRRARSRFGLAVLPAIETWLAHSAVFERQARAAVPGGPVALSAPSPRLLTARPATPAVSRAPAAHR</sequence>
<gene>
    <name evidence="1" type="ORF">GPA10_37480</name>
</gene>
<accession>A0A6L6X8P3</accession>
<keyword evidence="2" id="KW-1185">Reference proteome</keyword>
<name>A0A6L6X8P3_9ACTN</name>
<proteinExistence type="predicted"/>
<protein>
    <submittedName>
        <fullName evidence="1">Uncharacterized protein</fullName>
    </submittedName>
</protein>
<dbReference type="AlphaFoldDB" id="A0A6L6X8P3"/>
<reference evidence="1 2" key="1">
    <citation type="submission" date="2019-11" db="EMBL/GenBank/DDBJ databases">
        <title>Streptomyces typhae sp. nov., a novel endophytic actinomycete isolated from the root of cattail pollen (Typha angustifolia L.).</title>
        <authorList>
            <person name="Peng C."/>
        </authorList>
    </citation>
    <scope>NUCLEOTIDE SEQUENCE [LARGE SCALE GENOMIC DNA]</scope>
    <source>
        <strain evidence="2">p1417</strain>
    </source>
</reference>
<organism evidence="1 2">
    <name type="scientific">Streptomyces typhae</name>
    <dbReference type="NCBI Taxonomy" id="2681492"/>
    <lineage>
        <taxon>Bacteria</taxon>
        <taxon>Bacillati</taxon>
        <taxon>Actinomycetota</taxon>
        <taxon>Actinomycetes</taxon>
        <taxon>Kitasatosporales</taxon>
        <taxon>Streptomycetaceae</taxon>
        <taxon>Streptomyces</taxon>
    </lineage>
</organism>
<dbReference type="EMBL" id="WPNZ01000031">
    <property type="protein sequence ID" value="MVO90293.1"/>
    <property type="molecule type" value="Genomic_DNA"/>
</dbReference>
<dbReference type="RefSeq" id="WP_157169300.1">
    <property type="nucleotide sequence ID" value="NZ_WPNZ01000031.1"/>
</dbReference>